<accession>A0A8D8AJP7</accession>
<protein>
    <submittedName>
        <fullName evidence="1">(northern house mosquito) hypothetical protein</fullName>
    </submittedName>
</protein>
<dbReference type="EMBL" id="HBUE01032239">
    <property type="protein sequence ID" value="CAG6457069.1"/>
    <property type="molecule type" value="Transcribed_RNA"/>
</dbReference>
<evidence type="ECO:0000313" key="1">
    <source>
        <dbReference type="EMBL" id="CAG6457069.1"/>
    </source>
</evidence>
<proteinExistence type="predicted"/>
<sequence length="104" mass="13051">MHRCRPPVLTGRLARSPSWSTFRCRRFWPPSTSRAQSRRSSLPVKIPSRWRKLCRKKWFRCRMYRKLMKISSPTGTARSLLWMRFRLKRVSRWMKVWRWWLRNR</sequence>
<organism evidence="1">
    <name type="scientific">Culex pipiens</name>
    <name type="common">House mosquito</name>
    <dbReference type="NCBI Taxonomy" id="7175"/>
    <lineage>
        <taxon>Eukaryota</taxon>
        <taxon>Metazoa</taxon>
        <taxon>Ecdysozoa</taxon>
        <taxon>Arthropoda</taxon>
        <taxon>Hexapoda</taxon>
        <taxon>Insecta</taxon>
        <taxon>Pterygota</taxon>
        <taxon>Neoptera</taxon>
        <taxon>Endopterygota</taxon>
        <taxon>Diptera</taxon>
        <taxon>Nematocera</taxon>
        <taxon>Culicoidea</taxon>
        <taxon>Culicidae</taxon>
        <taxon>Culicinae</taxon>
        <taxon>Culicini</taxon>
        <taxon>Culex</taxon>
        <taxon>Culex</taxon>
    </lineage>
</organism>
<name>A0A8D8AJP7_CULPI</name>
<reference evidence="1" key="1">
    <citation type="submission" date="2021-05" db="EMBL/GenBank/DDBJ databases">
        <authorList>
            <person name="Alioto T."/>
            <person name="Alioto T."/>
            <person name="Gomez Garrido J."/>
        </authorList>
    </citation>
    <scope>NUCLEOTIDE SEQUENCE</scope>
</reference>
<dbReference type="AlphaFoldDB" id="A0A8D8AJP7"/>